<feature type="transmembrane region" description="Helical" evidence="6">
    <location>
        <begin position="243"/>
        <end position="263"/>
    </location>
</feature>
<organism evidence="8 9">
    <name type="scientific">Shewanella psychrophila</name>
    <dbReference type="NCBI Taxonomy" id="225848"/>
    <lineage>
        <taxon>Bacteria</taxon>
        <taxon>Pseudomonadati</taxon>
        <taxon>Pseudomonadota</taxon>
        <taxon>Gammaproteobacteria</taxon>
        <taxon>Alteromonadales</taxon>
        <taxon>Shewanellaceae</taxon>
        <taxon>Shewanella</taxon>
    </lineage>
</organism>
<evidence type="ECO:0000256" key="2">
    <source>
        <dbReference type="ARBA" id="ARBA00022475"/>
    </source>
</evidence>
<evidence type="ECO:0000259" key="7">
    <source>
        <dbReference type="Pfam" id="PF00482"/>
    </source>
</evidence>
<feature type="domain" description="Type II secretion system protein GspF" evidence="7">
    <location>
        <begin position="135"/>
        <end position="259"/>
    </location>
</feature>
<dbReference type="Pfam" id="PF00482">
    <property type="entry name" value="T2SSF"/>
    <property type="match status" value="1"/>
</dbReference>
<dbReference type="GO" id="GO:0005886">
    <property type="term" value="C:plasma membrane"/>
    <property type="evidence" value="ECO:0007669"/>
    <property type="project" value="UniProtKB-SubCell"/>
</dbReference>
<evidence type="ECO:0000256" key="5">
    <source>
        <dbReference type="ARBA" id="ARBA00023136"/>
    </source>
</evidence>
<sequence>MILYFSLFLLGIAALLWGMRSQDIKSQYLVKKIDRADIDEIQSAVKLETLEHRVWLTKIQLLLRPAFSILGEKAWLKLSVFLLLLSGAGIYINSFLQLDNLWLPLIMPALGFLWGWSWLMGKRKQTFEQTFPDALNIMMSAVASGESIMQAICYVGQSLDNQIGHEFRDMGDRLKLGEPPEQVFKRASKRFPYPSFLFFIVTIRANMSRGGQLKPVMARLVRVLMDARTLDKKKAALTSEARLSAKIVGCLPFFFMILLSYLSPQNLDFVLTDPSGRYILYYVVGSEALGMFIIWLLIKGVR</sequence>
<dbReference type="InterPro" id="IPR018076">
    <property type="entry name" value="T2SS_GspF_dom"/>
</dbReference>
<proteinExistence type="predicted"/>
<dbReference type="PANTHER" id="PTHR35007:SF2">
    <property type="entry name" value="PILUS ASSEMBLE PROTEIN"/>
    <property type="match status" value="1"/>
</dbReference>
<evidence type="ECO:0000256" key="6">
    <source>
        <dbReference type="SAM" id="Phobius"/>
    </source>
</evidence>
<dbReference type="Gene3D" id="1.20.81.30">
    <property type="entry name" value="Type II secretion system (T2SS), domain F"/>
    <property type="match status" value="1"/>
</dbReference>
<evidence type="ECO:0000313" key="8">
    <source>
        <dbReference type="EMBL" id="AQS38113.1"/>
    </source>
</evidence>
<feature type="transmembrane region" description="Helical" evidence="6">
    <location>
        <begin position="278"/>
        <end position="298"/>
    </location>
</feature>
<evidence type="ECO:0000256" key="4">
    <source>
        <dbReference type="ARBA" id="ARBA00022989"/>
    </source>
</evidence>
<keyword evidence="9" id="KW-1185">Reference proteome</keyword>
<keyword evidence="4 6" id="KW-1133">Transmembrane helix</keyword>
<protein>
    <submittedName>
        <fullName evidence="8">Flp pilus assembly protein TadB</fullName>
    </submittedName>
</protein>
<name>A0A1S6HRH0_9GAMM</name>
<keyword evidence="3 6" id="KW-0812">Transmembrane</keyword>
<feature type="transmembrane region" description="Helical" evidence="6">
    <location>
        <begin position="74"/>
        <end position="94"/>
    </location>
</feature>
<dbReference type="AlphaFoldDB" id="A0A1S6HRH0"/>
<dbReference type="KEGG" id="spsw:Sps_02966"/>
<dbReference type="RefSeq" id="WP_077753202.1">
    <property type="nucleotide sequence ID" value="NZ_CP014782.1"/>
</dbReference>
<dbReference type="Proteomes" id="UP000189545">
    <property type="component" value="Chromosome"/>
</dbReference>
<feature type="transmembrane region" description="Helical" evidence="6">
    <location>
        <begin position="101"/>
        <end position="119"/>
    </location>
</feature>
<dbReference type="OrthoDB" id="5611741at2"/>
<keyword evidence="2" id="KW-1003">Cell membrane</keyword>
<evidence type="ECO:0000313" key="9">
    <source>
        <dbReference type="Proteomes" id="UP000189545"/>
    </source>
</evidence>
<dbReference type="PANTHER" id="PTHR35007">
    <property type="entry name" value="INTEGRAL MEMBRANE PROTEIN-RELATED"/>
    <property type="match status" value="1"/>
</dbReference>
<reference evidence="8 9" key="1">
    <citation type="submission" date="2016-03" db="EMBL/GenBank/DDBJ databases">
        <title>Complete genome sequence of Shewanella psychrophila WP2, a deep sea bacterium isolated from west Pacific sediment.</title>
        <authorList>
            <person name="Xu G."/>
            <person name="Jian H."/>
        </authorList>
    </citation>
    <scope>NUCLEOTIDE SEQUENCE [LARGE SCALE GENOMIC DNA]</scope>
    <source>
        <strain evidence="8 9">WP2</strain>
    </source>
</reference>
<comment type="subcellular location">
    <subcellularLocation>
        <location evidence="1">Cell membrane</location>
        <topology evidence="1">Multi-pass membrane protein</topology>
    </subcellularLocation>
</comment>
<gene>
    <name evidence="8" type="ORF">Sps_02966</name>
</gene>
<dbReference type="InterPro" id="IPR042094">
    <property type="entry name" value="T2SS_GspF_sf"/>
</dbReference>
<evidence type="ECO:0000256" key="3">
    <source>
        <dbReference type="ARBA" id="ARBA00022692"/>
    </source>
</evidence>
<accession>A0A1S6HRH0</accession>
<dbReference type="EMBL" id="CP014782">
    <property type="protein sequence ID" value="AQS38113.1"/>
    <property type="molecule type" value="Genomic_DNA"/>
</dbReference>
<evidence type="ECO:0000256" key="1">
    <source>
        <dbReference type="ARBA" id="ARBA00004651"/>
    </source>
</evidence>
<dbReference type="STRING" id="225848.Sps_02966"/>
<keyword evidence="5 6" id="KW-0472">Membrane</keyword>